<protein>
    <recommendedName>
        <fullName evidence="3">F-box domain-containing protein</fullName>
    </recommendedName>
</protein>
<dbReference type="Proteomes" id="UP001432027">
    <property type="component" value="Unassembled WGS sequence"/>
</dbReference>
<reference evidence="1" key="1">
    <citation type="submission" date="2023-10" db="EMBL/GenBank/DDBJ databases">
        <title>Genome assembly of Pristionchus species.</title>
        <authorList>
            <person name="Yoshida K."/>
            <person name="Sommer R.J."/>
        </authorList>
    </citation>
    <scope>NUCLEOTIDE SEQUENCE</scope>
    <source>
        <strain evidence="1">RS0144</strain>
    </source>
</reference>
<organism evidence="1 2">
    <name type="scientific">Pristionchus entomophagus</name>
    <dbReference type="NCBI Taxonomy" id="358040"/>
    <lineage>
        <taxon>Eukaryota</taxon>
        <taxon>Metazoa</taxon>
        <taxon>Ecdysozoa</taxon>
        <taxon>Nematoda</taxon>
        <taxon>Chromadorea</taxon>
        <taxon>Rhabditida</taxon>
        <taxon>Rhabditina</taxon>
        <taxon>Diplogasteromorpha</taxon>
        <taxon>Diplogasteroidea</taxon>
        <taxon>Neodiplogasteridae</taxon>
        <taxon>Pristionchus</taxon>
    </lineage>
</organism>
<evidence type="ECO:0008006" key="3">
    <source>
        <dbReference type="Google" id="ProtNLM"/>
    </source>
</evidence>
<gene>
    <name evidence="1" type="ORF">PENTCL1PPCAC_4711</name>
</gene>
<sequence>VNLATLPVDIIRKICKIDVEHLERIRLISPRWNTLAFEHLANRKYLPAIKSFSWSRDLYEEITMNIRIPPELQEYFGVEKWKKKRKDTERVRLIALNSNKHKKRYSDCLARIFDRCSRIEKLEHIT</sequence>
<dbReference type="AlphaFoldDB" id="A0AAV5SSM6"/>
<evidence type="ECO:0000313" key="1">
    <source>
        <dbReference type="EMBL" id="GMS82536.1"/>
    </source>
</evidence>
<dbReference type="EMBL" id="BTSX01000002">
    <property type="protein sequence ID" value="GMS82536.1"/>
    <property type="molecule type" value="Genomic_DNA"/>
</dbReference>
<comment type="caution">
    <text evidence="1">The sequence shown here is derived from an EMBL/GenBank/DDBJ whole genome shotgun (WGS) entry which is preliminary data.</text>
</comment>
<accession>A0AAV5SSM6</accession>
<evidence type="ECO:0000313" key="2">
    <source>
        <dbReference type="Proteomes" id="UP001432027"/>
    </source>
</evidence>
<name>A0AAV5SSM6_9BILA</name>
<proteinExistence type="predicted"/>
<feature type="non-terminal residue" evidence="1">
    <location>
        <position position="1"/>
    </location>
</feature>
<keyword evidence="2" id="KW-1185">Reference proteome</keyword>
<feature type="non-terminal residue" evidence="1">
    <location>
        <position position="126"/>
    </location>
</feature>